<comment type="similarity">
    <text evidence="1">Belongs to the universal ribosomal protein uL3 family.</text>
</comment>
<evidence type="ECO:0000256" key="2">
    <source>
        <dbReference type="ARBA" id="ARBA00022980"/>
    </source>
</evidence>
<dbReference type="Pfam" id="PF00297">
    <property type="entry name" value="Ribosomal_L3"/>
    <property type="match status" value="1"/>
</dbReference>
<protein>
    <recommendedName>
        <fullName evidence="4">Large ribosomal subunit protein uL3m</fullName>
    </recommendedName>
    <alternativeName>
        <fullName evidence="5">39S ribosomal protein L3, mitochondrial</fullName>
    </alternativeName>
</protein>
<accession>A0A183I909</accession>
<dbReference type="InterPro" id="IPR019927">
    <property type="entry name" value="Ribosomal_uL3_bac/org-type"/>
</dbReference>
<dbReference type="Gene3D" id="4.10.960.10">
    <property type="entry name" value="Ribosomal protein L3, domain 3"/>
    <property type="match status" value="1"/>
</dbReference>
<dbReference type="PANTHER" id="PTHR11229:SF8">
    <property type="entry name" value="LARGE RIBOSOMAL SUBUNIT PROTEIN UL3M"/>
    <property type="match status" value="1"/>
</dbReference>
<dbReference type="GO" id="GO:0006412">
    <property type="term" value="P:translation"/>
    <property type="evidence" value="ECO:0007669"/>
    <property type="project" value="InterPro"/>
</dbReference>
<organism evidence="8">
    <name type="scientific">Soboliphyme baturini</name>
    <dbReference type="NCBI Taxonomy" id="241478"/>
    <lineage>
        <taxon>Eukaryota</taxon>
        <taxon>Metazoa</taxon>
        <taxon>Ecdysozoa</taxon>
        <taxon>Nematoda</taxon>
        <taxon>Enoplea</taxon>
        <taxon>Dorylaimia</taxon>
        <taxon>Dioctophymatida</taxon>
        <taxon>Dioctophymatoidea</taxon>
        <taxon>Soboliphymatidae</taxon>
        <taxon>Soboliphyme</taxon>
    </lineage>
</organism>
<gene>
    <name evidence="6" type="ORF">SBAD_LOCUS103</name>
</gene>
<dbReference type="InterPro" id="IPR009000">
    <property type="entry name" value="Transl_B-barrel_sf"/>
</dbReference>
<evidence type="ECO:0000256" key="1">
    <source>
        <dbReference type="ARBA" id="ARBA00006540"/>
    </source>
</evidence>
<dbReference type="Proteomes" id="UP000270296">
    <property type="component" value="Unassembled WGS sequence"/>
</dbReference>
<reference evidence="8" key="1">
    <citation type="submission" date="2016-06" db="UniProtKB">
        <authorList>
            <consortium name="WormBaseParasite"/>
        </authorList>
    </citation>
    <scope>IDENTIFICATION</scope>
</reference>
<reference evidence="6 7" key="2">
    <citation type="submission" date="2018-11" db="EMBL/GenBank/DDBJ databases">
        <authorList>
            <consortium name="Pathogen Informatics"/>
        </authorList>
    </citation>
    <scope>NUCLEOTIDE SEQUENCE [LARGE SCALE GENOMIC DNA]</scope>
</reference>
<evidence type="ECO:0000256" key="3">
    <source>
        <dbReference type="ARBA" id="ARBA00023274"/>
    </source>
</evidence>
<evidence type="ECO:0000313" key="7">
    <source>
        <dbReference type="Proteomes" id="UP000270296"/>
    </source>
</evidence>
<keyword evidence="7" id="KW-1185">Reference proteome</keyword>
<name>A0A183I909_9BILA</name>
<dbReference type="InterPro" id="IPR044892">
    <property type="entry name" value="Ribosomal_L3_dom_3_arc_sf"/>
</dbReference>
<sequence length="238" mass="26836">MKYVDPETFYKFSSVGKKEGRGKLGRIIIGVNPDNPQKYTAAYRGLFEEAGIMPAEKIVSFAVTPNSALAPGTRLYAQHFKVGQYVDLWGKTIDYGFQGVMRRWNFKGMPATHGVTKSHRRTGSIGTTVSKPQLFASLFLRVNALNGLCLRYALCRVSVKRVNYSSVISKICPDSATYKLKLSNLARSGTRLLYPTFFFLVIFDRIDDVDKCRVTNQTPSLGNRCCEATRQIFKYNRI</sequence>
<dbReference type="WBParaSite" id="SBAD_0000011401-mRNA-1">
    <property type="protein sequence ID" value="SBAD_0000011401-mRNA-1"/>
    <property type="gene ID" value="SBAD_0000011401"/>
</dbReference>
<evidence type="ECO:0000256" key="4">
    <source>
        <dbReference type="ARBA" id="ARBA00035209"/>
    </source>
</evidence>
<dbReference type="PANTHER" id="PTHR11229">
    <property type="entry name" value="50S RIBOSOMAL PROTEIN L3"/>
    <property type="match status" value="1"/>
</dbReference>
<evidence type="ECO:0000313" key="6">
    <source>
        <dbReference type="EMBL" id="VDO79597.1"/>
    </source>
</evidence>
<dbReference type="EMBL" id="UZAM01000157">
    <property type="protein sequence ID" value="VDO79597.1"/>
    <property type="molecule type" value="Genomic_DNA"/>
</dbReference>
<proteinExistence type="inferred from homology"/>
<dbReference type="AlphaFoldDB" id="A0A183I909"/>
<dbReference type="SUPFAM" id="SSF50447">
    <property type="entry name" value="Translation proteins"/>
    <property type="match status" value="1"/>
</dbReference>
<dbReference type="GO" id="GO:0003735">
    <property type="term" value="F:structural constituent of ribosome"/>
    <property type="evidence" value="ECO:0007669"/>
    <property type="project" value="InterPro"/>
</dbReference>
<keyword evidence="3" id="KW-0687">Ribonucleoprotein</keyword>
<dbReference type="InterPro" id="IPR000597">
    <property type="entry name" value="Ribosomal_uL3"/>
</dbReference>
<keyword evidence="2" id="KW-0689">Ribosomal protein</keyword>
<evidence type="ECO:0000256" key="5">
    <source>
        <dbReference type="ARBA" id="ARBA00035396"/>
    </source>
</evidence>
<dbReference type="GO" id="GO:0005762">
    <property type="term" value="C:mitochondrial large ribosomal subunit"/>
    <property type="evidence" value="ECO:0007669"/>
    <property type="project" value="TreeGrafter"/>
</dbReference>
<dbReference type="OrthoDB" id="2398163at2759"/>
<evidence type="ECO:0000313" key="8">
    <source>
        <dbReference type="WBParaSite" id="SBAD_0000011401-mRNA-1"/>
    </source>
</evidence>